<evidence type="ECO:0000313" key="16">
    <source>
        <dbReference type="Proteomes" id="UP001165667"/>
    </source>
</evidence>
<organism evidence="15 16">
    <name type="scientific">Lichenifustis flavocetrariae</name>
    <dbReference type="NCBI Taxonomy" id="2949735"/>
    <lineage>
        <taxon>Bacteria</taxon>
        <taxon>Pseudomonadati</taxon>
        <taxon>Pseudomonadota</taxon>
        <taxon>Alphaproteobacteria</taxon>
        <taxon>Hyphomicrobiales</taxon>
        <taxon>Lichenihabitantaceae</taxon>
        <taxon>Lichenifustis</taxon>
    </lineage>
</organism>
<dbReference type="SMART" id="SM00387">
    <property type="entry name" value="HATPase_c"/>
    <property type="match status" value="1"/>
</dbReference>
<dbReference type="AlphaFoldDB" id="A0AA42CRY1"/>
<dbReference type="EC" id="2.7.13.3" evidence="3"/>
<evidence type="ECO:0000256" key="5">
    <source>
        <dbReference type="ARBA" id="ARBA00022679"/>
    </source>
</evidence>
<keyword evidence="7" id="KW-0418">Kinase</keyword>
<dbReference type="CDD" id="cd06225">
    <property type="entry name" value="HAMP"/>
    <property type="match status" value="1"/>
</dbReference>
<protein>
    <recommendedName>
        <fullName evidence="3">histidine kinase</fullName>
        <ecNumber evidence="3">2.7.13.3</ecNumber>
    </recommendedName>
</protein>
<evidence type="ECO:0000256" key="2">
    <source>
        <dbReference type="ARBA" id="ARBA00004370"/>
    </source>
</evidence>
<comment type="catalytic activity">
    <reaction evidence="1">
        <text>ATP + protein L-histidine = ADP + protein N-phospho-L-histidine.</text>
        <dbReference type="EC" id="2.7.13.3"/>
    </reaction>
</comment>
<dbReference type="GO" id="GO:0000155">
    <property type="term" value="F:phosphorelay sensor kinase activity"/>
    <property type="evidence" value="ECO:0007669"/>
    <property type="project" value="InterPro"/>
</dbReference>
<reference evidence="15" key="1">
    <citation type="submission" date="2022-05" db="EMBL/GenBank/DDBJ databases">
        <authorList>
            <person name="Pankratov T."/>
        </authorList>
    </citation>
    <scope>NUCLEOTIDE SEQUENCE</scope>
    <source>
        <strain evidence="15">BP6-180914</strain>
    </source>
</reference>
<dbReference type="EMBL" id="JAMOIM010000076">
    <property type="protein sequence ID" value="MCW6512935.1"/>
    <property type="molecule type" value="Genomic_DNA"/>
</dbReference>
<keyword evidence="15" id="KW-0547">Nucleotide-binding</keyword>
<dbReference type="PANTHER" id="PTHR45436:SF8">
    <property type="entry name" value="HISTIDINE KINASE"/>
    <property type="match status" value="1"/>
</dbReference>
<feature type="region of interest" description="Disordered" evidence="11">
    <location>
        <begin position="486"/>
        <end position="515"/>
    </location>
</feature>
<evidence type="ECO:0000256" key="7">
    <source>
        <dbReference type="ARBA" id="ARBA00022777"/>
    </source>
</evidence>
<dbReference type="PROSITE" id="PS50109">
    <property type="entry name" value="HIS_KIN"/>
    <property type="match status" value="1"/>
</dbReference>
<dbReference type="InterPro" id="IPR005467">
    <property type="entry name" value="His_kinase_dom"/>
</dbReference>
<gene>
    <name evidence="15" type="ORF">M8523_34250</name>
</gene>
<comment type="subcellular location">
    <subcellularLocation>
        <location evidence="2">Membrane</location>
    </subcellularLocation>
</comment>
<evidence type="ECO:0000259" key="13">
    <source>
        <dbReference type="PROSITE" id="PS50109"/>
    </source>
</evidence>
<dbReference type="SMART" id="SM00304">
    <property type="entry name" value="HAMP"/>
    <property type="match status" value="1"/>
</dbReference>
<dbReference type="InterPro" id="IPR003660">
    <property type="entry name" value="HAMP_dom"/>
</dbReference>
<dbReference type="PRINTS" id="PR00344">
    <property type="entry name" value="BCTRLSENSOR"/>
</dbReference>
<keyword evidence="4" id="KW-0597">Phosphoprotein</keyword>
<dbReference type="PANTHER" id="PTHR45436">
    <property type="entry name" value="SENSOR HISTIDINE KINASE YKOH"/>
    <property type="match status" value="1"/>
</dbReference>
<feature type="domain" description="Histidine kinase" evidence="13">
    <location>
        <begin position="241"/>
        <end position="436"/>
    </location>
</feature>
<feature type="transmembrane region" description="Helical" evidence="12">
    <location>
        <begin position="12"/>
        <end position="35"/>
    </location>
</feature>
<dbReference type="InterPro" id="IPR036097">
    <property type="entry name" value="HisK_dim/P_sf"/>
</dbReference>
<sequence>MPRLDLFRTTAFRWAMAFAAAFTGLSIVLFAFVYWQTAHYERAQMDTMLRHEATLIANDPAGANGALRTWLRDDAHNVRYGILVGHDGVPQAGNMPSVPKDLWPDTQPQSVTTEAHDPDGDQRAERIRALGLKLADGRTLALGSDTDAVEHVSVVILRALGLGLGPMVALSLLGGAVLGRRALGRVTILSHAISEIREGRLSGRLPITGRRDEFDRLAVDINAMMDEIERLLEEVRSVGDSIAHDLRTPLTRARTRLERSRNAVTTPAEFAAAIDEALGWLDQTFAVITAVLRIGEIEHGRRRAAFQPVDLGQILVEAAELYDPVAEEREITVRVDVEPASGATAMGDRDLLFEAVANLLDNAIKFTPRHGHVLLSLVERDGSLVVTVADDGPGIAEADRKRVLERFYRAERSRQREGVGLGLSLVAAIATLHGFGLTIGDHHPGCRVELTCRDLTDSLSLAGEHSDTASKIEAVDAARDVSAFRSSSSPQQMFRASAGGAVASKTSGKRAGLNS</sequence>
<evidence type="ECO:0000256" key="8">
    <source>
        <dbReference type="ARBA" id="ARBA00022989"/>
    </source>
</evidence>
<dbReference type="Pfam" id="PF02518">
    <property type="entry name" value="HATPase_c"/>
    <property type="match status" value="1"/>
</dbReference>
<dbReference type="SUPFAM" id="SSF158472">
    <property type="entry name" value="HAMP domain-like"/>
    <property type="match status" value="1"/>
</dbReference>
<name>A0AA42CRY1_9HYPH</name>
<dbReference type="InterPro" id="IPR050428">
    <property type="entry name" value="TCS_sensor_his_kinase"/>
</dbReference>
<evidence type="ECO:0000256" key="12">
    <source>
        <dbReference type="SAM" id="Phobius"/>
    </source>
</evidence>
<feature type="domain" description="HAMP" evidence="14">
    <location>
        <begin position="180"/>
        <end position="233"/>
    </location>
</feature>
<dbReference type="RefSeq" id="WP_282589312.1">
    <property type="nucleotide sequence ID" value="NZ_JAMOIM010000076.1"/>
</dbReference>
<comment type="caution">
    <text evidence="15">The sequence shown here is derived from an EMBL/GenBank/DDBJ whole genome shotgun (WGS) entry which is preliminary data.</text>
</comment>
<accession>A0AA42CRY1</accession>
<keyword evidence="10 12" id="KW-0472">Membrane</keyword>
<dbReference type="InterPro" id="IPR004358">
    <property type="entry name" value="Sig_transdc_His_kin-like_C"/>
</dbReference>
<evidence type="ECO:0000256" key="1">
    <source>
        <dbReference type="ARBA" id="ARBA00000085"/>
    </source>
</evidence>
<keyword evidence="8 12" id="KW-1133">Transmembrane helix</keyword>
<evidence type="ECO:0000256" key="6">
    <source>
        <dbReference type="ARBA" id="ARBA00022692"/>
    </source>
</evidence>
<dbReference type="GO" id="GO:0005886">
    <property type="term" value="C:plasma membrane"/>
    <property type="evidence" value="ECO:0007669"/>
    <property type="project" value="TreeGrafter"/>
</dbReference>
<dbReference type="InterPro" id="IPR003594">
    <property type="entry name" value="HATPase_dom"/>
</dbReference>
<dbReference type="InterPro" id="IPR036890">
    <property type="entry name" value="HATPase_C_sf"/>
</dbReference>
<proteinExistence type="predicted"/>
<dbReference type="PROSITE" id="PS50885">
    <property type="entry name" value="HAMP"/>
    <property type="match status" value="1"/>
</dbReference>
<evidence type="ECO:0000259" key="14">
    <source>
        <dbReference type="PROSITE" id="PS50885"/>
    </source>
</evidence>
<dbReference type="Gene3D" id="1.10.287.130">
    <property type="match status" value="1"/>
</dbReference>
<evidence type="ECO:0000256" key="3">
    <source>
        <dbReference type="ARBA" id="ARBA00012438"/>
    </source>
</evidence>
<dbReference type="SUPFAM" id="SSF47384">
    <property type="entry name" value="Homodimeric domain of signal transducing histidine kinase"/>
    <property type="match status" value="1"/>
</dbReference>
<dbReference type="Pfam" id="PF00672">
    <property type="entry name" value="HAMP"/>
    <property type="match status" value="1"/>
</dbReference>
<evidence type="ECO:0000256" key="9">
    <source>
        <dbReference type="ARBA" id="ARBA00023012"/>
    </source>
</evidence>
<evidence type="ECO:0000256" key="11">
    <source>
        <dbReference type="SAM" id="MobiDB-lite"/>
    </source>
</evidence>
<keyword evidence="5" id="KW-0808">Transferase</keyword>
<keyword evidence="9" id="KW-0902">Two-component regulatory system</keyword>
<keyword evidence="15" id="KW-0067">ATP-binding</keyword>
<dbReference type="SUPFAM" id="SSF55874">
    <property type="entry name" value="ATPase domain of HSP90 chaperone/DNA topoisomerase II/histidine kinase"/>
    <property type="match status" value="1"/>
</dbReference>
<keyword evidence="6 12" id="KW-0812">Transmembrane</keyword>
<feature type="transmembrane region" description="Helical" evidence="12">
    <location>
        <begin position="155"/>
        <end position="178"/>
    </location>
</feature>
<keyword evidence="16" id="KW-1185">Reference proteome</keyword>
<dbReference type="Proteomes" id="UP001165667">
    <property type="component" value="Unassembled WGS sequence"/>
</dbReference>
<dbReference type="GO" id="GO:0005524">
    <property type="term" value="F:ATP binding"/>
    <property type="evidence" value="ECO:0007669"/>
    <property type="project" value="UniProtKB-KW"/>
</dbReference>
<evidence type="ECO:0000256" key="10">
    <source>
        <dbReference type="ARBA" id="ARBA00023136"/>
    </source>
</evidence>
<evidence type="ECO:0000256" key="4">
    <source>
        <dbReference type="ARBA" id="ARBA00022553"/>
    </source>
</evidence>
<dbReference type="Gene3D" id="3.30.565.10">
    <property type="entry name" value="Histidine kinase-like ATPase, C-terminal domain"/>
    <property type="match status" value="1"/>
</dbReference>
<evidence type="ECO:0000313" key="15">
    <source>
        <dbReference type="EMBL" id="MCW6512935.1"/>
    </source>
</evidence>